<dbReference type="InterPro" id="IPR010920">
    <property type="entry name" value="LSM_dom_sf"/>
</dbReference>
<evidence type="ECO:0000256" key="1">
    <source>
        <dbReference type="ARBA" id="ARBA00004370"/>
    </source>
</evidence>
<organism evidence="7 8">
    <name type="scientific">Candidatus Phaeomarinibacter ectocarpi</name>
    <dbReference type="NCBI Taxonomy" id="1458461"/>
    <lineage>
        <taxon>Bacteria</taxon>
        <taxon>Pseudomonadati</taxon>
        <taxon>Pseudomonadota</taxon>
        <taxon>Alphaproteobacteria</taxon>
        <taxon>Hyphomicrobiales</taxon>
        <taxon>Parvibaculaceae</taxon>
        <taxon>Candidatus Phaeomarinibacter</taxon>
    </lineage>
</organism>
<keyword evidence="3 5" id="KW-1133">Transmembrane helix</keyword>
<dbReference type="OrthoDB" id="9775421at2"/>
<dbReference type="PANTHER" id="PTHR30566">
    <property type="entry name" value="YNAI-RELATED MECHANOSENSITIVE ION CHANNEL"/>
    <property type="match status" value="1"/>
</dbReference>
<name>X5MHL6_9HYPH</name>
<dbReference type="KEGG" id="pect:BN1012_Phect3062"/>
<dbReference type="SUPFAM" id="SSF50182">
    <property type="entry name" value="Sm-like ribonucleoproteins"/>
    <property type="match status" value="1"/>
</dbReference>
<gene>
    <name evidence="7" type="ORF">BN1012_Phect3062</name>
</gene>
<feature type="domain" description="Mechanosensitive ion channel MscS" evidence="6">
    <location>
        <begin position="89"/>
        <end position="158"/>
    </location>
</feature>
<evidence type="ECO:0000313" key="8">
    <source>
        <dbReference type="Proteomes" id="UP000032160"/>
    </source>
</evidence>
<keyword evidence="2 5" id="KW-0812">Transmembrane</keyword>
<comment type="subcellular location">
    <subcellularLocation>
        <location evidence="1">Membrane</location>
    </subcellularLocation>
</comment>
<protein>
    <submittedName>
        <fullName evidence="7">Small-conductance mechanosensitive channel</fullName>
    </submittedName>
</protein>
<evidence type="ECO:0000259" key="6">
    <source>
        <dbReference type="Pfam" id="PF00924"/>
    </source>
</evidence>
<evidence type="ECO:0000256" key="5">
    <source>
        <dbReference type="SAM" id="Phobius"/>
    </source>
</evidence>
<dbReference type="Gene3D" id="2.30.30.60">
    <property type="match status" value="1"/>
</dbReference>
<evidence type="ECO:0000256" key="2">
    <source>
        <dbReference type="ARBA" id="ARBA00022692"/>
    </source>
</evidence>
<dbReference type="Pfam" id="PF00924">
    <property type="entry name" value="MS_channel_2nd"/>
    <property type="match status" value="1"/>
</dbReference>
<accession>X5MHL6</accession>
<feature type="transmembrane region" description="Helical" evidence="5">
    <location>
        <begin position="6"/>
        <end position="27"/>
    </location>
</feature>
<evidence type="ECO:0000313" key="7">
    <source>
        <dbReference type="EMBL" id="CDO61274.1"/>
    </source>
</evidence>
<dbReference type="GO" id="GO:0016020">
    <property type="term" value="C:membrane"/>
    <property type="evidence" value="ECO:0007669"/>
    <property type="project" value="UniProtKB-SubCell"/>
</dbReference>
<dbReference type="AlphaFoldDB" id="X5MHL6"/>
<feature type="transmembrane region" description="Helical" evidence="5">
    <location>
        <begin position="43"/>
        <end position="61"/>
    </location>
</feature>
<reference evidence="7 8" key="1">
    <citation type="journal article" date="2014" name="Front. Genet.">
        <title>Genome and metabolic network of "Candidatus Phaeomarinobacter ectocarpi" Ec32, a new candidate genus of Alphaproteobacteria frequently associated with brown algae.</title>
        <authorList>
            <person name="Dittami S.M."/>
            <person name="Barbeyron T."/>
            <person name="Boyen C."/>
            <person name="Cambefort J."/>
            <person name="Collet G."/>
            <person name="Delage L."/>
            <person name="Gobet A."/>
            <person name="Groisillier A."/>
            <person name="Leblanc C."/>
            <person name="Michel G."/>
            <person name="Scornet D."/>
            <person name="Siegel A."/>
            <person name="Tapia J.E."/>
            <person name="Tonon T."/>
        </authorList>
    </citation>
    <scope>NUCLEOTIDE SEQUENCE [LARGE SCALE GENOMIC DNA]</scope>
    <source>
        <strain evidence="7 8">Ec32</strain>
    </source>
</reference>
<keyword evidence="4 5" id="KW-0472">Membrane</keyword>
<proteinExistence type="predicted"/>
<dbReference type="PANTHER" id="PTHR30566:SF27">
    <property type="entry name" value="MECHANOSENSITIVE ION CHANNEL PROTEIN"/>
    <property type="match status" value="1"/>
</dbReference>
<dbReference type="EMBL" id="HG966617">
    <property type="protein sequence ID" value="CDO61274.1"/>
    <property type="molecule type" value="Genomic_DNA"/>
</dbReference>
<evidence type="ECO:0000256" key="4">
    <source>
        <dbReference type="ARBA" id="ARBA00023136"/>
    </source>
</evidence>
<dbReference type="PATRIC" id="fig|1458461.3.peg.3068"/>
<dbReference type="RefSeq" id="WP_052534771.1">
    <property type="nucleotide sequence ID" value="NZ_HG966617.1"/>
</dbReference>
<dbReference type="HOGENOM" id="CLU_059701_1_0_5"/>
<feature type="transmembrane region" description="Helical" evidence="5">
    <location>
        <begin position="67"/>
        <end position="94"/>
    </location>
</feature>
<dbReference type="InterPro" id="IPR006685">
    <property type="entry name" value="MscS_channel_2nd"/>
</dbReference>
<evidence type="ECO:0000256" key="3">
    <source>
        <dbReference type="ARBA" id="ARBA00022989"/>
    </source>
</evidence>
<dbReference type="InterPro" id="IPR023408">
    <property type="entry name" value="MscS_beta-dom_sf"/>
</dbReference>
<sequence length="277" mass="30204">MYSQLASSLILIATLGVVWTFISMVLLRRAPLAATDRRRWRSAGRGILILALFFGLIYVWAPELRTFALSIVAFAVAIVIATKELILCFTGGIYRLATGASKIGDRVSIGDARGEIIDQTLLAITLQEMGHDETSETFTGQRIIVPNSVLLATPIINESTNSGICLRELVVPLQPGTNVDAAQTTLLAVARDVLDPLSAKIHSFWKHLNEMVEATAPGLEPQVNVRVTDHDKISLVLHFFVPAKEWPDVRNKILERYLASRQPQIGAPVATGSPSAT</sequence>
<dbReference type="GO" id="GO:0008381">
    <property type="term" value="F:mechanosensitive monoatomic ion channel activity"/>
    <property type="evidence" value="ECO:0007669"/>
    <property type="project" value="UniProtKB-ARBA"/>
</dbReference>
<keyword evidence="8" id="KW-1185">Reference proteome</keyword>
<dbReference type="STRING" id="1458461.BN1012_Phect3062"/>
<dbReference type="Proteomes" id="UP000032160">
    <property type="component" value="Chromosome I"/>
</dbReference>